<organism evidence="1 2">
    <name type="scientific">Propionigenium maris DSM 9537</name>
    <dbReference type="NCBI Taxonomy" id="1123000"/>
    <lineage>
        <taxon>Bacteria</taxon>
        <taxon>Fusobacteriati</taxon>
        <taxon>Fusobacteriota</taxon>
        <taxon>Fusobacteriia</taxon>
        <taxon>Fusobacteriales</taxon>
        <taxon>Fusobacteriaceae</taxon>
        <taxon>Propionigenium</taxon>
    </lineage>
</organism>
<evidence type="ECO:0000313" key="2">
    <source>
        <dbReference type="Proteomes" id="UP001144471"/>
    </source>
</evidence>
<name>A0A9W6GPQ0_9FUSO</name>
<dbReference type="EMBL" id="BSDY01000024">
    <property type="protein sequence ID" value="GLI57776.1"/>
    <property type="molecule type" value="Genomic_DNA"/>
</dbReference>
<proteinExistence type="predicted"/>
<keyword evidence="2" id="KW-1185">Reference proteome</keyword>
<evidence type="ECO:0000313" key="1">
    <source>
        <dbReference type="EMBL" id="GLI57776.1"/>
    </source>
</evidence>
<reference evidence="1" key="1">
    <citation type="submission" date="2022-12" db="EMBL/GenBank/DDBJ databases">
        <title>Reference genome sequencing for broad-spectrum identification of bacterial and archaeal isolates by mass spectrometry.</title>
        <authorList>
            <person name="Sekiguchi Y."/>
            <person name="Tourlousse D.M."/>
        </authorList>
    </citation>
    <scope>NUCLEOTIDE SEQUENCE</scope>
    <source>
        <strain evidence="1">10succ1</strain>
    </source>
</reference>
<accession>A0A9W6GPQ0</accession>
<dbReference type="RefSeq" id="WP_281837452.1">
    <property type="nucleotide sequence ID" value="NZ_BSDY01000024.1"/>
</dbReference>
<dbReference type="AlphaFoldDB" id="A0A9W6GPQ0"/>
<gene>
    <name evidence="1" type="ORF">PM10SUCC1_32900</name>
</gene>
<protein>
    <submittedName>
        <fullName evidence="1">Uncharacterized protein</fullName>
    </submittedName>
</protein>
<sequence>MAAILPYEMIVWEKLFWFLKFLIPKLIVKNKEDLLIDELLESADLFTYGVERSKLNHHIELDEGGDRDRSTKS</sequence>
<comment type="caution">
    <text evidence="1">The sequence shown here is derived from an EMBL/GenBank/DDBJ whole genome shotgun (WGS) entry which is preliminary data.</text>
</comment>
<dbReference type="Proteomes" id="UP001144471">
    <property type="component" value="Unassembled WGS sequence"/>
</dbReference>